<evidence type="ECO:0000256" key="17">
    <source>
        <dbReference type="SAM" id="MobiDB-lite"/>
    </source>
</evidence>
<dbReference type="PANTHER" id="PTHR43100:SF1">
    <property type="entry name" value="GLUTAMATE SYNTHASE [NADPH] SMALL CHAIN"/>
    <property type="match status" value="1"/>
</dbReference>
<dbReference type="InterPro" id="IPR002489">
    <property type="entry name" value="Glu_synth_asu_C"/>
</dbReference>
<feature type="domain" description="Glutamate synthase alpha subunit C-terminal" evidence="18">
    <location>
        <begin position="134"/>
        <end position="321"/>
    </location>
</feature>
<keyword evidence="7" id="KW-0288">FMN</keyword>
<evidence type="ECO:0000256" key="4">
    <source>
        <dbReference type="ARBA" id="ARBA00009716"/>
    </source>
</evidence>
<evidence type="ECO:0000256" key="5">
    <source>
        <dbReference type="ARBA" id="ARBA00022605"/>
    </source>
</evidence>
<comment type="cofactor">
    <cofactor evidence="2">
        <name>[3Fe-4S] cluster</name>
        <dbReference type="ChEBI" id="CHEBI:21137"/>
    </cofactor>
</comment>
<keyword evidence="9" id="KW-0274">FAD</keyword>
<evidence type="ECO:0008006" key="21">
    <source>
        <dbReference type="Google" id="ProtNLM"/>
    </source>
</evidence>
<feature type="compositionally biased region" description="Polar residues" evidence="17">
    <location>
        <begin position="374"/>
        <end position="383"/>
    </location>
</feature>
<evidence type="ECO:0000313" key="20">
    <source>
        <dbReference type="EMBL" id="SVB56782.1"/>
    </source>
</evidence>
<protein>
    <recommendedName>
        <fullName evidence="21">Glutamate synthase alpha subunit C-terminal domain-containing protein</fullName>
    </recommendedName>
</protein>
<comment type="cofactor">
    <cofactor evidence="1">
        <name>FMN</name>
        <dbReference type="ChEBI" id="CHEBI:58210"/>
    </cofactor>
</comment>
<keyword evidence="14" id="KW-0314">Glutamate biosynthesis</keyword>
<evidence type="ECO:0000256" key="8">
    <source>
        <dbReference type="ARBA" id="ARBA00022723"/>
    </source>
</evidence>
<keyword evidence="11" id="KW-0560">Oxidoreductase</keyword>
<sequence length="396" mass="43790">IMLRKCHLNTCSVGVATQDEELRKRFTGKPEHVINFMFFIAEHLREIMAQLGFRTINEMVGRVDCLDADRAIDHWKAQGLDLSKLLAPIDAPDHVARYCSEQQDHRLEEALDTRLIEMCTEALEYKKPVAIRHSIRNINRTAGTMLSAEISRRHGEEGLPDDTIQLTLQGSAGQSLGAFLAPGVSIFLEGDANDYCGKGLSGGHLAVMPPREADFRAEDNIILGNVALYGATGGKAFFNGRGGERFAVRNSGAHTVVEGLGDHGCEYMTRGLVVVLGSVGRNFAAGMSGGVAYVFDDAGVFDQLCNQEMVDMEAVETLEDQQELRSLIEEHVRHTKSNRGRHVLENWDMLLSKFVKVIPRDYRRALEEMAGKQADQSRQNRVNGHTKKAVGNISAL</sequence>
<comment type="pathway">
    <text evidence="16">Amino-acid biosynthesis.</text>
</comment>
<dbReference type="EMBL" id="UINC01047471">
    <property type="protein sequence ID" value="SVB56782.1"/>
    <property type="molecule type" value="Genomic_DNA"/>
</dbReference>
<evidence type="ECO:0000256" key="15">
    <source>
        <dbReference type="ARBA" id="ARBA00023291"/>
    </source>
</evidence>
<dbReference type="GO" id="GO:0046872">
    <property type="term" value="F:metal ion binding"/>
    <property type="evidence" value="ECO:0007669"/>
    <property type="project" value="UniProtKB-KW"/>
</dbReference>
<feature type="domain" description="Glutamate synthase" evidence="19">
    <location>
        <begin position="1"/>
        <end position="53"/>
    </location>
</feature>
<comment type="similarity">
    <text evidence="4">Belongs to the glutamate synthase family.</text>
</comment>
<name>A0A382F2C0_9ZZZZ</name>
<keyword evidence="10" id="KW-0315">Glutamine amidotransferase</keyword>
<evidence type="ECO:0000256" key="16">
    <source>
        <dbReference type="ARBA" id="ARBA00029440"/>
    </source>
</evidence>
<gene>
    <name evidence="20" type="ORF">METZ01_LOCUS209636</name>
</gene>
<dbReference type="AlphaFoldDB" id="A0A382F2C0"/>
<dbReference type="InterPro" id="IPR002932">
    <property type="entry name" value="Glu_synthdom"/>
</dbReference>
<dbReference type="GO" id="GO:0051538">
    <property type="term" value="F:3 iron, 4 sulfur cluster binding"/>
    <property type="evidence" value="ECO:0007669"/>
    <property type="project" value="UniProtKB-KW"/>
</dbReference>
<accession>A0A382F2C0</accession>
<evidence type="ECO:0000259" key="18">
    <source>
        <dbReference type="Pfam" id="PF01493"/>
    </source>
</evidence>
<evidence type="ECO:0000256" key="6">
    <source>
        <dbReference type="ARBA" id="ARBA00022630"/>
    </source>
</evidence>
<evidence type="ECO:0000256" key="14">
    <source>
        <dbReference type="ARBA" id="ARBA00023164"/>
    </source>
</evidence>
<evidence type="ECO:0000256" key="9">
    <source>
        <dbReference type="ARBA" id="ARBA00022827"/>
    </source>
</evidence>
<dbReference type="SUPFAM" id="SSF69336">
    <property type="entry name" value="Alpha subunit of glutamate synthase, C-terminal domain"/>
    <property type="match status" value="1"/>
</dbReference>
<evidence type="ECO:0000256" key="11">
    <source>
        <dbReference type="ARBA" id="ARBA00023002"/>
    </source>
</evidence>
<keyword evidence="15" id="KW-0003">3Fe-4S</keyword>
<feature type="non-terminal residue" evidence="20">
    <location>
        <position position="1"/>
    </location>
</feature>
<feature type="region of interest" description="Disordered" evidence="17">
    <location>
        <begin position="369"/>
        <end position="396"/>
    </location>
</feature>
<reference evidence="20" key="1">
    <citation type="submission" date="2018-05" db="EMBL/GenBank/DDBJ databases">
        <authorList>
            <person name="Lanie J.A."/>
            <person name="Ng W.-L."/>
            <person name="Kazmierczak K.M."/>
            <person name="Andrzejewski T.M."/>
            <person name="Davidsen T.M."/>
            <person name="Wayne K.J."/>
            <person name="Tettelin H."/>
            <person name="Glass J.I."/>
            <person name="Rusch D."/>
            <person name="Podicherti R."/>
            <person name="Tsui H.-C.T."/>
            <person name="Winkler M.E."/>
        </authorList>
    </citation>
    <scope>NUCLEOTIDE SEQUENCE</scope>
</reference>
<dbReference type="SUPFAM" id="SSF51395">
    <property type="entry name" value="FMN-linked oxidoreductases"/>
    <property type="match status" value="1"/>
</dbReference>
<evidence type="ECO:0000256" key="7">
    <source>
        <dbReference type="ARBA" id="ARBA00022643"/>
    </source>
</evidence>
<comment type="cofactor">
    <cofactor evidence="3">
        <name>FAD</name>
        <dbReference type="ChEBI" id="CHEBI:57692"/>
    </cofactor>
</comment>
<evidence type="ECO:0000256" key="3">
    <source>
        <dbReference type="ARBA" id="ARBA00001974"/>
    </source>
</evidence>
<evidence type="ECO:0000256" key="1">
    <source>
        <dbReference type="ARBA" id="ARBA00001917"/>
    </source>
</evidence>
<evidence type="ECO:0000259" key="19">
    <source>
        <dbReference type="Pfam" id="PF01645"/>
    </source>
</evidence>
<proteinExistence type="inferred from homology"/>
<dbReference type="PANTHER" id="PTHR43100">
    <property type="entry name" value="GLUTAMATE SYNTHASE [NADPH] SMALL CHAIN"/>
    <property type="match status" value="1"/>
</dbReference>
<evidence type="ECO:0000256" key="10">
    <source>
        <dbReference type="ARBA" id="ARBA00022962"/>
    </source>
</evidence>
<dbReference type="InterPro" id="IPR051394">
    <property type="entry name" value="Glutamate_Synthase"/>
</dbReference>
<keyword evidence="5" id="KW-0028">Amino-acid biosynthesis</keyword>
<dbReference type="CDD" id="cd00982">
    <property type="entry name" value="gltB_C"/>
    <property type="match status" value="1"/>
</dbReference>
<dbReference type="Gene3D" id="3.20.20.70">
    <property type="entry name" value="Aldolase class I"/>
    <property type="match status" value="1"/>
</dbReference>
<evidence type="ECO:0000256" key="12">
    <source>
        <dbReference type="ARBA" id="ARBA00023004"/>
    </source>
</evidence>
<dbReference type="GO" id="GO:0006537">
    <property type="term" value="P:glutamate biosynthetic process"/>
    <property type="evidence" value="ECO:0007669"/>
    <property type="project" value="UniProtKB-KW"/>
</dbReference>
<keyword evidence="8" id="KW-0479">Metal-binding</keyword>
<dbReference type="InterPro" id="IPR013785">
    <property type="entry name" value="Aldolase_TIM"/>
</dbReference>
<dbReference type="InterPro" id="IPR036485">
    <property type="entry name" value="Glu_synth_asu_C_sf"/>
</dbReference>
<dbReference type="Gene3D" id="2.160.20.60">
    <property type="entry name" value="Glutamate synthase, alpha subunit, C-terminal domain"/>
    <property type="match status" value="1"/>
</dbReference>
<dbReference type="FunFam" id="2.160.20.60:FF:000001">
    <property type="entry name" value="Glutamate synthase, large subunit"/>
    <property type="match status" value="1"/>
</dbReference>
<dbReference type="GO" id="GO:0015930">
    <property type="term" value="F:glutamate synthase activity"/>
    <property type="evidence" value="ECO:0007669"/>
    <property type="project" value="InterPro"/>
</dbReference>
<keyword evidence="12" id="KW-0408">Iron</keyword>
<keyword evidence="13" id="KW-0411">Iron-sulfur</keyword>
<dbReference type="Pfam" id="PF01493">
    <property type="entry name" value="GXGXG"/>
    <property type="match status" value="1"/>
</dbReference>
<dbReference type="Pfam" id="PF01645">
    <property type="entry name" value="Glu_synthase"/>
    <property type="match status" value="1"/>
</dbReference>
<organism evidence="20">
    <name type="scientific">marine metagenome</name>
    <dbReference type="NCBI Taxonomy" id="408172"/>
    <lineage>
        <taxon>unclassified sequences</taxon>
        <taxon>metagenomes</taxon>
        <taxon>ecological metagenomes</taxon>
    </lineage>
</organism>
<keyword evidence="6" id="KW-0285">Flavoprotein</keyword>
<evidence type="ECO:0000256" key="2">
    <source>
        <dbReference type="ARBA" id="ARBA00001927"/>
    </source>
</evidence>
<evidence type="ECO:0000256" key="13">
    <source>
        <dbReference type="ARBA" id="ARBA00023014"/>
    </source>
</evidence>